<name>A0A151GMX6_DRECN</name>
<feature type="coiled-coil region" evidence="1">
    <location>
        <begin position="280"/>
        <end position="307"/>
    </location>
</feature>
<dbReference type="AlphaFoldDB" id="A0A151GMX6"/>
<feature type="region of interest" description="Disordered" evidence="2">
    <location>
        <begin position="1"/>
        <end position="81"/>
    </location>
</feature>
<evidence type="ECO:0000313" key="4">
    <source>
        <dbReference type="Proteomes" id="UP000076580"/>
    </source>
</evidence>
<keyword evidence="1" id="KW-0175">Coiled coil</keyword>
<feature type="compositionally biased region" description="Low complexity" evidence="2">
    <location>
        <begin position="69"/>
        <end position="81"/>
    </location>
</feature>
<gene>
    <name evidence="3" type="ORF">DCS_05481</name>
</gene>
<dbReference type="RefSeq" id="XP_040657817.1">
    <property type="nucleotide sequence ID" value="XM_040802784.1"/>
</dbReference>
<feature type="compositionally biased region" description="Basic and acidic residues" evidence="2">
    <location>
        <begin position="41"/>
        <end position="53"/>
    </location>
</feature>
<reference evidence="3 4" key="1">
    <citation type="journal article" date="2016" name="Sci. Rep.">
        <title>Insights into Adaptations to a Near-Obligate Nematode Endoparasitic Lifestyle from the Finished Genome of Drechmeria coniospora.</title>
        <authorList>
            <person name="Zhang L."/>
            <person name="Zhou Z."/>
            <person name="Guo Q."/>
            <person name="Fokkens L."/>
            <person name="Miskei M."/>
            <person name="Pocsi I."/>
            <person name="Zhang W."/>
            <person name="Chen M."/>
            <person name="Wang L."/>
            <person name="Sun Y."/>
            <person name="Donzelli B.G."/>
            <person name="Gibson D.M."/>
            <person name="Nelson D.R."/>
            <person name="Luo J.G."/>
            <person name="Rep M."/>
            <person name="Liu H."/>
            <person name="Yang S."/>
            <person name="Wang J."/>
            <person name="Krasnoff S.B."/>
            <person name="Xu Y."/>
            <person name="Molnar I."/>
            <person name="Lin M."/>
        </authorList>
    </citation>
    <scope>NUCLEOTIDE SEQUENCE [LARGE SCALE GENOMIC DNA]</scope>
    <source>
        <strain evidence="3 4">ARSEF 6962</strain>
    </source>
</reference>
<evidence type="ECO:0000256" key="2">
    <source>
        <dbReference type="SAM" id="MobiDB-lite"/>
    </source>
</evidence>
<accession>A0A151GMX6</accession>
<dbReference type="GeneID" id="63718124"/>
<feature type="compositionally biased region" description="Low complexity" evidence="2">
    <location>
        <begin position="111"/>
        <end position="122"/>
    </location>
</feature>
<feature type="compositionally biased region" description="Polar residues" evidence="2">
    <location>
        <begin position="353"/>
        <end position="371"/>
    </location>
</feature>
<sequence length="371" mass="40284">MLESTMSFLAAREDGKHPPAKHKPGFPPEEDVAGQPLSRRRSQDHEGEDDRVIDGSQPPGAADRGSVGLPSPSSSSHLSDLDLNLDPDLILDPDLPPPLSCPSEVSSIHFSSPGPGIRSSPPQHSPGASTLPGVDQDAARASRHDLASRLTQLATVLISNDGLAAGELAGGGQLDLLERVVGEMLRPETFELHARSCIASPPASSPIPSSLCRSNSPRQREWRSEMEATGADAIENPPGSGAEVIAEMLKLNHELSAVVGNLRARREESDHIHYLLIERAEQAARRIIFLQNRLAYLERELRDNDDELLQLRIRLKAVEVQMPPHPDEELQRCISTLKGDLKALRKKRPLSELPSSPETAEISLLTSPSHI</sequence>
<keyword evidence="4" id="KW-1185">Reference proteome</keyword>
<proteinExistence type="predicted"/>
<feature type="region of interest" description="Disordered" evidence="2">
    <location>
        <begin position="94"/>
        <end position="143"/>
    </location>
</feature>
<dbReference type="STRING" id="98403.A0A151GMX6"/>
<comment type="caution">
    <text evidence="3">The sequence shown here is derived from an EMBL/GenBank/DDBJ whole genome shotgun (WGS) entry which is preliminary data.</text>
</comment>
<evidence type="ECO:0000256" key="1">
    <source>
        <dbReference type="SAM" id="Coils"/>
    </source>
</evidence>
<feature type="region of interest" description="Disordered" evidence="2">
    <location>
        <begin position="350"/>
        <end position="371"/>
    </location>
</feature>
<dbReference type="EMBL" id="LAYC01000002">
    <property type="protein sequence ID" value="KYK58465.1"/>
    <property type="molecule type" value="Genomic_DNA"/>
</dbReference>
<organism evidence="3 4">
    <name type="scientific">Drechmeria coniospora</name>
    <name type="common">Nematophagous fungus</name>
    <name type="synonym">Meria coniospora</name>
    <dbReference type="NCBI Taxonomy" id="98403"/>
    <lineage>
        <taxon>Eukaryota</taxon>
        <taxon>Fungi</taxon>
        <taxon>Dikarya</taxon>
        <taxon>Ascomycota</taxon>
        <taxon>Pezizomycotina</taxon>
        <taxon>Sordariomycetes</taxon>
        <taxon>Hypocreomycetidae</taxon>
        <taxon>Hypocreales</taxon>
        <taxon>Ophiocordycipitaceae</taxon>
        <taxon>Drechmeria</taxon>
    </lineage>
</organism>
<protein>
    <submittedName>
        <fullName evidence="3">Uncharacterized protein</fullName>
    </submittedName>
</protein>
<dbReference type="InParanoid" id="A0A151GMX6"/>
<dbReference type="Proteomes" id="UP000076580">
    <property type="component" value="Chromosome 02"/>
</dbReference>
<evidence type="ECO:0000313" key="3">
    <source>
        <dbReference type="EMBL" id="KYK58465.1"/>
    </source>
</evidence>